<reference evidence="4 5" key="1">
    <citation type="submission" date="2016-10" db="EMBL/GenBank/DDBJ databases">
        <authorList>
            <person name="de Groot N.N."/>
        </authorList>
    </citation>
    <scope>NUCLEOTIDE SEQUENCE [LARGE SCALE GENOMIC DNA]</scope>
    <source>
        <strain evidence="4 5">CGMCC 1.10331</strain>
    </source>
</reference>
<keyword evidence="1" id="KW-1133">Transmembrane helix</keyword>
<proteinExistence type="predicted"/>
<reference evidence="3 6" key="2">
    <citation type="journal article" date="2019" name="Nat. Commun.">
        <title>A new type of DNA phosphorothioation-based antiviral system in archaea.</title>
        <authorList>
            <person name="Xiong L."/>
            <person name="Liu S."/>
            <person name="Chen S."/>
            <person name="Xiao Y."/>
            <person name="Zhu B."/>
            <person name="Gao Y."/>
            <person name="Zhang Y."/>
            <person name="Chen B."/>
            <person name="Luo J."/>
            <person name="Deng Z."/>
            <person name="Chen X."/>
            <person name="Wang L."/>
            <person name="Chen S."/>
        </authorList>
    </citation>
    <scope>NUCLEOTIDE SEQUENCE [LARGE SCALE GENOMIC DNA]</scope>
    <source>
        <strain evidence="3 6">CGMCC 1.10331</strain>
    </source>
</reference>
<gene>
    <name evidence="3" type="ORF">DV707_00260</name>
    <name evidence="4" type="ORF">SAMN04488133_1508</name>
</gene>
<evidence type="ECO:0000313" key="6">
    <source>
        <dbReference type="Proteomes" id="UP000296733"/>
    </source>
</evidence>
<evidence type="ECO:0000313" key="3">
    <source>
        <dbReference type="EMBL" id="QCC46240.1"/>
    </source>
</evidence>
<dbReference type="GO" id="GO:0016020">
    <property type="term" value="C:membrane"/>
    <property type="evidence" value="ECO:0007669"/>
    <property type="project" value="InterPro"/>
</dbReference>
<dbReference type="Pfam" id="PF00892">
    <property type="entry name" value="EamA"/>
    <property type="match status" value="1"/>
</dbReference>
<dbReference type="AlphaFoldDB" id="A0A1H5X711"/>
<feature type="transmembrane region" description="Helical" evidence="1">
    <location>
        <begin position="119"/>
        <end position="136"/>
    </location>
</feature>
<dbReference type="EMBL" id="CP031311">
    <property type="protein sequence ID" value="QCC46240.1"/>
    <property type="molecule type" value="Genomic_DNA"/>
</dbReference>
<evidence type="ECO:0000259" key="2">
    <source>
        <dbReference type="Pfam" id="PF00892"/>
    </source>
</evidence>
<dbReference type="InterPro" id="IPR037185">
    <property type="entry name" value="EmrE-like"/>
</dbReference>
<dbReference type="KEGG" id="hlm:DV707_00260"/>
<feature type="transmembrane region" description="Helical" evidence="1">
    <location>
        <begin position="65"/>
        <end position="86"/>
    </location>
</feature>
<keyword evidence="1" id="KW-0812">Transmembrane</keyword>
<keyword evidence="1" id="KW-0472">Membrane</keyword>
<sequence length="137" mass="13608">MISTGIALALGALLLFGGWAVTAGLATRSVSAVNAVFLSYVASIGIAGAYVLLARRPITGTRTDVGFALASGVFLTAGSISFYAALTRGNMAIVSAVAALYFVVPAFVGVVYLDVALSAANAVGLALAVVAVVLIAL</sequence>
<dbReference type="Proteomes" id="UP000236740">
    <property type="component" value="Unassembled WGS sequence"/>
</dbReference>
<protein>
    <submittedName>
        <fullName evidence="4">EamA-like transporter family protein</fullName>
    </submittedName>
</protein>
<dbReference type="OrthoDB" id="312690at2157"/>
<name>A0A1H5X711_9EURY</name>
<dbReference type="InterPro" id="IPR000620">
    <property type="entry name" value="EamA_dom"/>
</dbReference>
<accession>A0A1H5X711</accession>
<dbReference type="RefSeq" id="WP_103991161.1">
    <property type="nucleotide sequence ID" value="NZ_CP031311.1"/>
</dbReference>
<organism evidence="4 5">
    <name type="scientific">Halobellus limi</name>
    <dbReference type="NCBI Taxonomy" id="699433"/>
    <lineage>
        <taxon>Archaea</taxon>
        <taxon>Methanobacteriati</taxon>
        <taxon>Methanobacteriota</taxon>
        <taxon>Stenosarchaea group</taxon>
        <taxon>Halobacteria</taxon>
        <taxon>Halobacteriales</taxon>
        <taxon>Haloferacaceae</taxon>
        <taxon>Halobellus</taxon>
    </lineage>
</organism>
<dbReference type="EMBL" id="FNVN01000001">
    <property type="protein sequence ID" value="SEG07177.1"/>
    <property type="molecule type" value="Genomic_DNA"/>
</dbReference>
<keyword evidence="5" id="KW-1185">Reference proteome</keyword>
<evidence type="ECO:0000313" key="5">
    <source>
        <dbReference type="Proteomes" id="UP000236740"/>
    </source>
</evidence>
<dbReference type="GeneID" id="39856474"/>
<feature type="domain" description="EamA" evidence="2">
    <location>
        <begin position="4"/>
        <end position="136"/>
    </location>
</feature>
<dbReference type="SUPFAM" id="SSF103481">
    <property type="entry name" value="Multidrug resistance efflux transporter EmrE"/>
    <property type="match status" value="1"/>
</dbReference>
<evidence type="ECO:0000256" key="1">
    <source>
        <dbReference type="SAM" id="Phobius"/>
    </source>
</evidence>
<feature type="transmembrane region" description="Helical" evidence="1">
    <location>
        <begin position="92"/>
        <end position="112"/>
    </location>
</feature>
<dbReference type="Proteomes" id="UP000296733">
    <property type="component" value="Chromosome"/>
</dbReference>
<evidence type="ECO:0000313" key="4">
    <source>
        <dbReference type="EMBL" id="SEG07177.1"/>
    </source>
</evidence>
<feature type="transmembrane region" description="Helical" evidence="1">
    <location>
        <begin position="30"/>
        <end position="53"/>
    </location>
</feature>